<keyword evidence="3" id="KW-1185">Reference proteome</keyword>
<organism evidence="2 3">
    <name type="scientific">Coniosporium apollinis</name>
    <dbReference type="NCBI Taxonomy" id="61459"/>
    <lineage>
        <taxon>Eukaryota</taxon>
        <taxon>Fungi</taxon>
        <taxon>Dikarya</taxon>
        <taxon>Ascomycota</taxon>
        <taxon>Pezizomycotina</taxon>
        <taxon>Dothideomycetes</taxon>
        <taxon>Dothideomycetes incertae sedis</taxon>
        <taxon>Coniosporium</taxon>
    </lineage>
</organism>
<sequence>MPARRAYRVASAISLGSISSMTSVSSSYSLSSSDTSSVSSSDGSPPNHFCDVDWTSLLSPSNQSSASTLSTPQISPTNPHIRTQPTHIDSRMKPPAAPSLASAWCQPRRDAVSLAACAASRRSSISLDLWPSPSPTCAALAVARREQQIERLARAFVMSDTIQLGLRTQCPNSLDAPKLNAVSFIQVFGDSEIPRLPMPQLFASVCITDSNIPGNAIKFHSAAFRLGPRGLNVGACMFLNLPSGNRQGVGVDVFMGDDGRLRFVLEIAMRCVSVGRRARGRGRGELLLASQVDVTEAVRGIVGSWVDEGAEEEGGDFGAGESEGSMGDGERLTYCYLPRPYDPSGTNTETVATDFTWLDLSDAEIEAAAASPVANTCLSPTELSQIFAASEHPVRSETTAFAQPTGVTSDALAFLRLCREIQSDHHDFLVFAPSPSPSEFSTPALVGYIIRYASPSLSSHADLRANFGHTAPEVLRELANMLQSGIDAGTDVRWGVEGEEKWSKWVRVGDGRSGWWVCFLV</sequence>
<protein>
    <recommendedName>
        <fullName evidence="4">Ornithine decarboxylase antizyme</fullName>
    </recommendedName>
</protein>
<evidence type="ECO:0000313" key="2">
    <source>
        <dbReference type="EMBL" id="KAJ9657745.1"/>
    </source>
</evidence>
<evidence type="ECO:0000313" key="3">
    <source>
        <dbReference type="Proteomes" id="UP001172684"/>
    </source>
</evidence>
<dbReference type="EMBL" id="JAPDRL010000096">
    <property type="protein sequence ID" value="KAJ9657745.1"/>
    <property type="molecule type" value="Genomic_DNA"/>
</dbReference>
<feature type="region of interest" description="Disordered" evidence="1">
    <location>
        <begin position="61"/>
        <end position="95"/>
    </location>
</feature>
<comment type="caution">
    <text evidence="2">The sequence shown here is derived from an EMBL/GenBank/DDBJ whole genome shotgun (WGS) entry which is preliminary data.</text>
</comment>
<evidence type="ECO:0000256" key="1">
    <source>
        <dbReference type="SAM" id="MobiDB-lite"/>
    </source>
</evidence>
<feature type="compositionally biased region" description="Polar residues" evidence="1">
    <location>
        <begin position="72"/>
        <end position="87"/>
    </location>
</feature>
<gene>
    <name evidence="2" type="ORF">H2201_008058</name>
</gene>
<name>A0ABQ9NJ64_9PEZI</name>
<evidence type="ECO:0008006" key="4">
    <source>
        <dbReference type="Google" id="ProtNLM"/>
    </source>
</evidence>
<reference evidence="2" key="1">
    <citation type="submission" date="2022-10" db="EMBL/GenBank/DDBJ databases">
        <title>Culturing micro-colonial fungi from biological soil crusts in the Mojave desert and describing Neophaeococcomyces mojavensis, and introducing the new genera and species Taxawa tesnikishii.</title>
        <authorList>
            <person name="Kurbessoian T."/>
            <person name="Stajich J.E."/>
        </authorList>
    </citation>
    <scope>NUCLEOTIDE SEQUENCE</scope>
    <source>
        <strain evidence="2">TK_1</strain>
    </source>
</reference>
<proteinExistence type="predicted"/>
<dbReference type="Proteomes" id="UP001172684">
    <property type="component" value="Unassembled WGS sequence"/>
</dbReference>
<feature type="compositionally biased region" description="Low complexity" evidence="1">
    <location>
        <begin position="61"/>
        <end position="71"/>
    </location>
</feature>
<accession>A0ABQ9NJ64</accession>